<organism evidence="2 3">
    <name type="scientific">Teratosphaeria destructans</name>
    <dbReference type="NCBI Taxonomy" id="418781"/>
    <lineage>
        <taxon>Eukaryota</taxon>
        <taxon>Fungi</taxon>
        <taxon>Dikarya</taxon>
        <taxon>Ascomycota</taxon>
        <taxon>Pezizomycotina</taxon>
        <taxon>Dothideomycetes</taxon>
        <taxon>Dothideomycetidae</taxon>
        <taxon>Mycosphaerellales</taxon>
        <taxon>Teratosphaeriaceae</taxon>
        <taxon>Teratosphaeria</taxon>
    </lineage>
</organism>
<dbReference type="Proteomes" id="UP001138500">
    <property type="component" value="Unassembled WGS sequence"/>
</dbReference>
<protein>
    <submittedName>
        <fullName evidence="2">Uncharacterized protein</fullName>
    </submittedName>
</protein>
<feature type="region of interest" description="Disordered" evidence="1">
    <location>
        <begin position="1"/>
        <end position="32"/>
    </location>
</feature>
<proteinExistence type="predicted"/>
<accession>A0A9W7W2L0</accession>
<name>A0A9W7W2L0_9PEZI</name>
<keyword evidence="3" id="KW-1185">Reference proteome</keyword>
<dbReference type="EMBL" id="RIBY02001874">
    <property type="protein sequence ID" value="KAH9827499.1"/>
    <property type="molecule type" value="Genomic_DNA"/>
</dbReference>
<comment type="caution">
    <text evidence="2">The sequence shown here is derived from an EMBL/GenBank/DDBJ whole genome shotgun (WGS) entry which is preliminary data.</text>
</comment>
<dbReference type="OrthoDB" id="5152325at2759"/>
<reference evidence="2 3" key="1">
    <citation type="journal article" date="2018" name="IMA Fungus">
        <title>IMA Genome-F 10: Nine draft genome sequences of Claviceps purpurea s.lat., including C. arundinis, C. humidiphila, and C. cf. spartinae, pseudomolecules for the pitch canker pathogen Fusarium circinatum, draft genome of Davidsoniella eucalypti, Grosmannia galeiformis, Quambalaria eucalypti, and Teratosphaeria destructans.</title>
        <authorList>
            <person name="Wingfield B.D."/>
            <person name="Liu M."/>
            <person name="Nguyen H.D."/>
            <person name="Lane F.A."/>
            <person name="Morgan S.W."/>
            <person name="De Vos L."/>
            <person name="Wilken P.M."/>
            <person name="Duong T.A."/>
            <person name="Aylward J."/>
            <person name="Coetzee M.P."/>
            <person name="Dadej K."/>
            <person name="De Beer Z.W."/>
            <person name="Findlay W."/>
            <person name="Havenga M."/>
            <person name="Kolarik M."/>
            <person name="Menzies J.G."/>
            <person name="Naidoo K."/>
            <person name="Pochopski O."/>
            <person name="Shoukouhi P."/>
            <person name="Santana Q.C."/>
            <person name="Seifert K.A."/>
            <person name="Soal N."/>
            <person name="Steenkamp E.T."/>
            <person name="Tatham C.T."/>
            <person name="van der Nest M.A."/>
            <person name="Wingfield M.J."/>
        </authorList>
    </citation>
    <scope>NUCLEOTIDE SEQUENCE [LARGE SCALE GENOMIC DNA]</scope>
    <source>
        <strain evidence="2">CMW44962</strain>
    </source>
</reference>
<reference evidence="2 3" key="2">
    <citation type="journal article" date="2021" name="Curr. Genet.">
        <title>Genetic response to nitrogen starvation in the aggressive Eucalyptus foliar pathogen Teratosphaeria destructans.</title>
        <authorList>
            <person name="Havenga M."/>
            <person name="Wingfield B.D."/>
            <person name="Wingfield M.J."/>
            <person name="Dreyer L.L."/>
            <person name="Roets F."/>
            <person name="Aylward J."/>
        </authorList>
    </citation>
    <scope>NUCLEOTIDE SEQUENCE [LARGE SCALE GENOMIC DNA]</scope>
    <source>
        <strain evidence="2">CMW44962</strain>
    </source>
</reference>
<gene>
    <name evidence="2" type="ORF">Tdes44962_MAKER09693</name>
</gene>
<sequence>MEQAKGTDTPTPQTPSKNESATEAVNPDQATTKMSALERLKQRNEASGMKKLLDKTRRIKMFDSTKASKAKTKGSSQYGTIKMQEGSIIITGKSVAAEQYEPDWTTEQLNFIKTMTSTVLRCEDVKDSRRSVMDRDQKYVGRDEGGSLVPTEEAYVSPLDVSEYYVGIGPLKYVITGSPKHYSDAVVAGTRADWMLNQWTSEWVMIEGVIPDMSTKQHRIGAAT</sequence>
<evidence type="ECO:0000313" key="2">
    <source>
        <dbReference type="EMBL" id="KAH9827499.1"/>
    </source>
</evidence>
<dbReference type="AlphaFoldDB" id="A0A9W7W2L0"/>
<evidence type="ECO:0000313" key="3">
    <source>
        <dbReference type="Proteomes" id="UP001138500"/>
    </source>
</evidence>
<evidence type="ECO:0000256" key="1">
    <source>
        <dbReference type="SAM" id="MobiDB-lite"/>
    </source>
</evidence>